<protein>
    <submittedName>
        <fullName evidence="3">Prolyl oligopeptidase family protein</fullName>
    </submittedName>
</protein>
<comment type="caution">
    <text evidence="3">The sequence shown here is derived from an EMBL/GenBank/DDBJ whole genome shotgun (WGS) entry which is preliminary data.</text>
</comment>
<dbReference type="InterPro" id="IPR001375">
    <property type="entry name" value="Peptidase_S9_cat"/>
</dbReference>
<sequence length="301" mass="33080">MRWLALLLLLGAVQAQETIAELRARSYGKGELAVERTLAQNRGFTRYLVRWPSEGLTQYGFMNVPGGKGPYPVVLVLHGYVNPATYRTLAYTTRYADAIARMGYVVIHPNYRGHPPSQGSPEGVFRVNYAIDVLNLAAIVRGQSGKGPLAKADGSRMGLWGHSMGGGIALRVAVVDPRVRAVVLYGSMSGDERKNASQIYYVYSGRSRGLAELNAPDERIKAISPIYHLQNARAAFSVHHGTADEQVPYAWSVELCRKLKALGKSAECFSYQNARHTFPSGSRADASFLAKVEAFYARVLR</sequence>
<evidence type="ECO:0000256" key="1">
    <source>
        <dbReference type="ARBA" id="ARBA00022801"/>
    </source>
</evidence>
<reference evidence="3 4" key="1">
    <citation type="submission" date="2018-08" db="EMBL/GenBank/DDBJ databases">
        <title>Meiothermus terrae DSM 26712 genome sequencing project.</title>
        <authorList>
            <person name="Da Costa M.S."/>
            <person name="Albuquerque L."/>
            <person name="Raposo P."/>
            <person name="Froufe H.J.C."/>
            <person name="Barroso C.S."/>
            <person name="Egas C."/>
        </authorList>
    </citation>
    <scope>NUCLEOTIDE SEQUENCE [LARGE SCALE GENOMIC DNA]</scope>
    <source>
        <strain evidence="3 4">DSM 26712</strain>
    </source>
</reference>
<dbReference type="Gene3D" id="3.40.50.1820">
    <property type="entry name" value="alpha/beta hydrolase"/>
    <property type="match status" value="1"/>
</dbReference>
<evidence type="ECO:0000313" key="4">
    <source>
        <dbReference type="Proteomes" id="UP000265715"/>
    </source>
</evidence>
<dbReference type="GO" id="GO:0052689">
    <property type="term" value="F:carboxylic ester hydrolase activity"/>
    <property type="evidence" value="ECO:0007669"/>
    <property type="project" value="UniProtKB-ARBA"/>
</dbReference>
<dbReference type="GO" id="GO:0006508">
    <property type="term" value="P:proteolysis"/>
    <property type="evidence" value="ECO:0007669"/>
    <property type="project" value="InterPro"/>
</dbReference>
<dbReference type="SUPFAM" id="SSF53474">
    <property type="entry name" value="alpha/beta-Hydrolases"/>
    <property type="match status" value="1"/>
</dbReference>
<keyword evidence="1" id="KW-0378">Hydrolase</keyword>
<dbReference type="PANTHER" id="PTHR22946:SF9">
    <property type="entry name" value="POLYKETIDE TRANSFERASE AF380"/>
    <property type="match status" value="1"/>
</dbReference>
<proteinExistence type="predicted"/>
<accession>A0A399DTH9</accession>
<dbReference type="EMBL" id="QXDL01000414">
    <property type="protein sequence ID" value="RIH74438.1"/>
    <property type="molecule type" value="Genomic_DNA"/>
</dbReference>
<dbReference type="InterPro" id="IPR029058">
    <property type="entry name" value="AB_hydrolase_fold"/>
</dbReference>
<dbReference type="Pfam" id="PF00326">
    <property type="entry name" value="Peptidase_S9"/>
    <property type="match status" value="1"/>
</dbReference>
<evidence type="ECO:0000313" key="3">
    <source>
        <dbReference type="EMBL" id="RIH74438.1"/>
    </source>
</evidence>
<dbReference type="RefSeq" id="WP_119316875.1">
    <property type="nucleotide sequence ID" value="NZ_QXDL01000414.1"/>
</dbReference>
<evidence type="ECO:0000259" key="2">
    <source>
        <dbReference type="Pfam" id="PF00326"/>
    </source>
</evidence>
<dbReference type="PANTHER" id="PTHR22946">
    <property type="entry name" value="DIENELACTONE HYDROLASE DOMAIN-CONTAINING PROTEIN-RELATED"/>
    <property type="match status" value="1"/>
</dbReference>
<dbReference type="Proteomes" id="UP000265715">
    <property type="component" value="Unassembled WGS sequence"/>
</dbReference>
<organism evidence="3 4">
    <name type="scientific">Calidithermus terrae</name>
    <dbReference type="NCBI Taxonomy" id="1408545"/>
    <lineage>
        <taxon>Bacteria</taxon>
        <taxon>Thermotogati</taxon>
        <taxon>Deinococcota</taxon>
        <taxon>Deinococci</taxon>
        <taxon>Thermales</taxon>
        <taxon>Thermaceae</taxon>
        <taxon>Calidithermus</taxon>
    </lineage>
</organism>
<dbReference type="OrthoDB" id="9780269at2"/>
<dbReference type="GO" id="GO:0008236">
    <property type="term" value="F:serine-type peptidase activity"/>
    <property type="evidence" value="ECO:0007669"/>
    <property type="project" value="InterPro"/>
</dbReference>
<keyword evidence="4" id="KW-1185">Reference proteome</keyword>
<feature type="domain" description="Peptidase S9 prolyl oligopeptidase catalytic" evidence="2">
    <location>
        <begin position="152"/>
        <end position="300"/>
    </location>
</feature>
<dbReference type="AlphaFoldDB" id="A0A399DTH9"/>
<dbReference type="InterPro" id="IPR050261">
    <property type="entry name" value="FrsA_esterase"/>
</dbReference>
<gene>
    <name evidence="3" type="ORF">Mterra_04077</name>
</gene>
<name>A0A399DTH9_9DEIN</name>